<dbReference type="GO" id="GO:0006935">
    <property type="term" value="P:chemotaxis"/>
    <property type="evidence" value="ECO:0007669"/>
    <property type="project" value="UniProtKB-KW"/>
</dbReference>
<name>A0A1F2PE59_9FIRM</name>
<dbReference type="GO" id="GO:0005886">
    <property type="term" value="C:plasma membrane"/>
    <property type="evidence" value="ECO:0007669"/>
    <property type="project" value="TreeGrafter"/>
</dbReference>
<gene>
    <name evidence="7" type="primary">tap_21</name>
    <name evidence="7" type="ORF">ACWI_28280</name>
</gene>
<dbReference type="InterPro" id="IPR051310">
    <property type="entry name" value="MCP_chemotaxis"/>
</dbReference>
<dbReference type="CDD" id="cd06225">
    <property type="entry name" value="HAMP"/>
    <property type="match status" value="1"/>
</dbReference>
<proteinExistence type="inferred from homology"/>
<dbReference type="Pfam" id="PF18947">
    <property type="entry name" value="HAMP_2"/>
    <property type="match status" value="3"/>
</dbReference>
<dbReference type="Gene3D" id="1.20.120.1530">
    <property type="match status" value="2"/>
</dbReference>
<dbReference type="SUPFAM" id="SSF58104">
    <property type="entry name" value="Methyl-accepting chemotaxis protein (MCP) signaling domain"/>
    <property type="match status" value="1"/>
</dbReference>
<dbReference type="InterPro" id="IPR047347">
    <property type="entry name" value="YvaQ-like_sensor"/>
</dbReference>
<dbReference type="EMBL" id="LKEU01000037">
    <property type="protein sequence ID" value="OFV69690.1"/>
    <property type="molecule type" value="Genomic_DNA"/>
</dbReference>
<keyword evidence="1" id="KW-0145">Chemotaxis</keyword>
<dbReference type="PROSITE" id="PS50885">
    <property type="entry name" value="HAMP"/>
    <property type="match status" value="2"/>
</dbReference>
<dbReference type="SMART" id="SM00304">
    <property type="entry name" value="HAMP"/>
    <property type="match status" value="4"/>
</dbReference>
<dbReference type="SMART" id="SM00283">
    <property type="entry name" value="MA"/>
    <property type="match status" value="1"/>
</dbReference>
<dbReference type="InterPro" id="IPR003660">
    <property type="entry name" value="HAMP_dom"/>
</dbReference>
<dbReference type="InterPro" id="IPR024478">
    <property type="entry name" value="HlyB_4HB_MCP"/>
</dbReference>
<evidence type="ECO:0000313" key="7">
    <source>
        <dbReference type="EMBL" id="OFV69690.1"/>
    </source>
</evidence>
<dbReference type="FunFam" id="1.10.287.950:FF:000001">
    <property type="entry name" value="Methyl-accepting chemotaxis sensory transducer"/>
    <property type="match status" value="1"/>
</dbReference>
<keyword evidence="4" id="KW-1133">Transmembrane helix</keyword>
<dbReference type="OrthoDB" id="9814363at2"/>
<dbReference type="Pfam" id="PF00672">
    <property type="entry name" value="HAMP"/>
    <property type="match status" value="1"/>
</dbReference>
<dbReference type="PROSITE" id="PS50111">
    <property type="entry name" value="CHEMOTAXIS_TRANSDUC_2"/>
    <property type="match status" value="1"/>
</dbReference>
<reference evidence="7 8" key="1">
    <citation type="submission" date="2015-09" db="EMBL/GenBank/DDBJ databases">
        <title>Genome sequence of Acetobacterium wieringae DSM 1911.</title>
        <authorList>
            <person name="Poehlein A."/>
            <person name="Bengelsdorf F.R."/>
            <person name="Schiel-Bengelsdorf B."/>
            <person name="Duerre P."/>
            <person name="Daniel R."/>
        </authorList>
    </citation>
    <scope>NUCLEOTIDE SEQUENCE [LARGE SCALE GENOMIC DNA]</scope>
    <source>
        <strain evidence="7 8">DSM 1911</strain>
    </source>
</reference>
<evidence type="ECO:0000259" key="6">
    <source>
        <dbReference type="PROSITE" id="PS50885"/>
    </source>
</evidence>
<evidence type="ECO:0000259" key="5">
    <source>
        <dbReference type="PROSITE" id="PS50111"/>
    </source>
</evidence>
<accession>A0A1F2PE59</accession>
<feature type="domain" description="HAMP" evidence="6">
    <location>
        <begin position="525"/>
        <end position="577"/>
    </location>
</feature>
<feature type="transmembrane region" description="Helical" evidence="4">
    <location>
        <begin position="197"/>
        <end position="221"/>
    </location>
</feature>
<dbReference type="GO" id="GO:0007165">
    <property type="term" value="P:signal transduction"/>
    <property type="evidence" value="ECO:0007669"/>
    <property type="project" value="UniProtKB-KW"/>
</dbReference>
<comment type="similarity">
    <text evidence="2">Belongs to the methyl-accepting chemotaxis (MCP) protein family.</text>
</comment>
<evidence type="ECO:0000256" key="4">
    <source>
        <dbReference type="SAM" id="Phobius"/>
    </source>
</evidence>
<keyword evidence="4" id="KW-0472">Membrane</keyword>
<protein>
    <submittedName>
        <fullName evidence="7">Methyl-accepting chemotaxis protein IV</fullName>
    </submittedName>
</protein>
<dbReference type="RefSeq" id="WP_070372090.1">
    <property type="nucleotide sequence ID" value="NZ_LKEU01000037.1"/>
</dbReference>
<dbReference type="GO" id="GO:0004888">
    <property type="term" value="F:transmembrane signaling receptor activity"/>
    <property type="evidence" value="ECO:0007669"/>
    <property type="project" value="TreeGrafter"/>
</dbReference>
<evidence type="ECO:0000256" key="2">
    <source>
        <dbReference type="ARBA" id="ARBA00029447"/>
    </source>
</evidence>
<dbReference type="InterPro" id="IPR004089">
    <property type="entry name" value="MCPsignal_dom"/>
</dbReference>
<evidence type="ECO:0000256" key="3">
    <source>
        <dbReference type="PROSITE-ProRule" id="PRU00284"/>
    </source>
</evidence>
<sequence length="906" mass="98074">MNWFKNLKIKTKLLTSFILIALLVGVVGFIGIINTWSLQESDQELYENMTVPISQVGQMSTTFQKMRVNLRDMILANDPALIQSIEKSIAEDQQKIDTLADDYQKTIQTDEMQEAFDSFEAARTEYNKHLDVVKTQAALNQDTEAFNLMSPDGAAGKATAALQTAIDNLSDLKLADGLTKSEENFAQAAGVTTTMTIIMIISMIIAVALGLVLTSLICGPLRKANHMIQEMSKGHLSNRLNIDTTDEVGEMATTMDKMADSLQFLVIGTINRISEGDVSMNVEITDPQDEIGPALKKTIETIRALITEANALSQAAVEGRLDTRGHADAFSGGFREIVAGVNSTLDAVVGPLNVAAEYIERIGKGEIPPKITDEYYGDFREIKNNLNACLDGLGALSVADHTLKLMNKNDLTQAIDGDFDGIFGEIARSINGVHAQLGRIVSISTNIRNGDLSDLDFLRSIGKRSENDRLVPALLGMTETILMLVEETRNMAQIAISGDLNNRGDVTKFQGEYATVIEGFNQTLDAIIDPIQAASATLNELAEGNLKITMDGDFKGQHGKIKHDMNQTIEFLRAYVEEITHTLEEMSRGNFDLEITNLYCGDFLAIKKALNQIAASLSTTLYDINVAASQVDIGAQQISDSGQALSHGTTEQASSIQELTASIEEVAAETKRNAQNANEANELAINVRSNAEVGNSQMVKMVAAMSEINDSSHNISKIIKVIDDIAFQTNILALNAAVEAARAGQHGKGFAVVAEEVRTLAARSAEAAKETTGLIEGSIDKVEVGTKIADETALGLAEILKQIEKVTDLVGRIARASNDQASEIAQINQGIEAVSQVVQTNSATAEQSAAASEELSGQAEMLKQMVDAFKLKNTKNQPARPVTDYSESLVLPQSEIILDNLDFDKY</sequence>
<dbReference type="PANTHER" id="PTHR43531">
    <property type="entry name" value="PROTEIN ICFG"/>
    <property type="match status" value="1"/>
</dbReference>
<keyword evidence="4" id="KW-0812">Transmembrane</keyword>
<organism evidence="7 8">
    <name type="scientific">Acetobacterium wieringae</name>
    <dbReference type="NCBI Taxonomy" id="52694"/>
    <lineage>
        <taxon>Bacteria</taxon>
        <taxon>Bacillati</taxon>
        <taxon>Bacillota</taxon>
        <taxon>Clostridia</taxon>
        <taxon>Eubacteriales</taxon>
        <taxon>Eubacteriaceae</taxon>
        <taxon>Acetobacterium</taxon>
    </lineage>
</organism>
<dbReference type="CDD" id="cd19411">
    <property type="entry name" value="MCP2201-like_sensor"/>
    <property type="match status" value="1"/>
</dbReference>
<dbReference type="CDD" id="cd11386">
    <property type="entry name" value="MCP_signal"/>
    <property type="match status" value="1"/>
</dbReference>
<dbReference type="SUPFAM" id="SSF158472">
    <property type="entry name" value="HAMP domain-like"/>
    <property type="match status" value="1"/>
</dbReference>
<dbReference type="Proteomes" id="UP000176244">
    <property type="component" value="Unassembled WGS sequence"/>
</dbReference>
<comment type="caution">
    <text evidence="7">The sequence shown here is derived from an EMBL/GenBank/DDBJ whole genome shotgun (WGS) entry which is preliminary data.</text>
</comment>
<keyword evidence="3" id="KW-0807">Transducer</keyword>
<evidence type="ECO:0000256" key="1">
    <source>
        <dbReference type="ARBA" id="ARBA00022500"/>
    </source>
</evidence>
<dbReference type="Pfam" id="PF12729">
    <property type="entry name" value="4HB_MCP_1"/>
    <property type="match status" value="1"/>
</dbReference>
<dbReference type="PANTHER" id="PTHR43531:SF11">
    <property type="entry name" value="METHYL-ACCEPTING CHEMOTAXIS PROTEIN 3"/>
    <property type="match status" value="1"/>
</dbReference>
<feature type="domain" description="HAMP" evidence="6">
    <location>
        <begin position="215"/>
        <end position="267"/>
    </location>
</feature>
<dbReference type="STRING" id="52694.ACWI_28280"/>
<evidence type="ECO:0000313" key="8">
    <source>
        <dbReference type="Proteomes" id="UP000176244"/>
    </source>
</evidence>
<dbReference type="AlphaFoldDB" id="A0A1F2PE59"/>
<dbReference type="Pfam" id="PF00015">
    <property type="entry name" value="MCPsignal"/>
    <property type="match status" value="1"/>
</dbReference>
<dbReference type="Gene3D" id="6.10.340.10">
    <property type="match status" value="1"/>
</dbReference>
<dbReference type="Gene3D" id="1.10.287.950">
    <property type="entry name" value="Methyl-accepting chemotaxis protein"/>
    <property type="match status" value="1"/>
</dbReference>
<feature type="domain" description="Methyl-accepting transducer" evidence="5">
    <location>
        <begin position="627"/>
        <end position="856"/>
    </location>
</feature>